<dbReference type="InterPro" id="IPR027417">
    <property type="entry name" value="P-loop_NTPase"/>
</dbReference>
<dbReference type="AlphaFoldDB" id="A0A226ESF3"/>
<dbReference type="EMBL" id="LNIX01000002">
    <property type="protein sequence ID" value="OXA59721.1"/>
    <property type="molecule type" value="Genomic_DNA"/>
</dbReference>
<dbReference type="CDD" id="cd00882">
    <property type="entry name" value="Ras_like_GTPase"/>
    <property type="match status" value="1"/>
</dbReference>
<dbReference type="OMA" id="INYLAGC"/>
<sequence>MLGFEMWKKSGYLYFLLWIGLCECSVRQRYVRGDQDNANNLYFLRREIRPPSHYRVLDVFRGEPRSHFPRQNDDPECEVVDPPPPPVPTPNITLWDLLEDGKNQLELSDKYTDVVLLMGNTGSGKSTLTHLTVGNATGLRLVMNPSGNYLIVDDNDKIGHTTASRTLVPELVVDKDTSLAIYDCPGFDDNRGPDTDITANFLLKAVTDHVSSISIGFVVIHSSVSGTNDKTDFDRMTTHAVNLVKDLTHYEPGIGLIVSKAPNFNPNNGKPIPDEEILSGIVSFLKMYKSDQEGKLNDLRVDRNLIRRKIAFVDILLQEGRIGFMRLAARCGRLSDDPVAMATRATLQKLLSKNLTLVQSQPNDFGWALTGNTLLKVNDYVEQINKNISSLGNTLFPKVRRIQGERMTTISTFNETRHFIHAEFAQFSTALKLIDQNATISSSPKLLAQEIRRVLLDRGYDSQLGNDYYNALHQLDEYLDFFEDMAKNPIHRDVQSWLKPMRTFVDDETGKRNEWYDFLDSLQTKLGEYSFQNEKPNILVPTQPNMDWIHDSLGIPVSSRIREIFSTKDLLTQEDTDLMKVIIDIAMERSSVDCVGQDTLIVRGGYVLASEFTTSAGNYVKCSDPKDVQIFATQVLFMNRKIQPNSSQKNHQLSIIAPFTEITTTDQLSINLDGRNGGKNGDVGMPGEAGGSFFAVTGALWKAANNKLIVSANGGNGGDGSAGSRGREGSKGSTNSFSDWPTACFWVPPTYFDDVEGRGIYNFHVKKFGSGGGNGGDGSDGGAGGGPGFGGKVEILQIDKTFPTTSVPQSAASGKRGNDGEGGPGGEGGQTGDGMEADVTTNIIGCIGGGYSDLKSVSGSNWPQRKGQNGGSGRRGGNTSGQRDPQRPEFSLVKSKFVDEYKSFARSKELAKFPINFITVLEESEEIRDL</sequence>
<accession>A0A226ESF3</accession>
<organism evidence="3 4">
    <name type="scientific">Folsomia candida</name>
    <name type="common">Springtail</name>
    <dbReference type="NCBI Taxonomy" id="158441"/>
    <lineage>
        <taxon>Eukaryota</taxon>
        <taxon>Metazoa</taxon>
        <taxon>Ecdysozoa</taxon>
        <taxon>Arthropoda</taxon>
        <taxon>Hexapoda</taxon>
        <taxon>Collembola</taxon>
        <taxon>Entomobryomorpha</taxon>
        <taxon>Isotomoidea</taxon>
        <taxon>Isotomidae</taxon>
        <taxon>Proisotominae</taxon>
        <taxon>Folsomia</taxon>
    </lineage>
</organism>
<feature type="compositionally biased region" description="Polar residues" evidence="1">
    <location>
        <begin position="803"/>
        <end position="812"/>
    </location>
</feature>
<comment type="caution">
    <text evidence="3">The sequence shown here is derived from an EMBL/GenBank/DDBJ whole genome shotgun (WGS) entry which is preliminary data.</text>
</comment>
<protein>
    <submittedName>
        <fullName evidence="3">Uncharacterized protein</fullName>
    </submittedName>
</protein>
<dbReference type="SUPFAM" id="SSF52540">
    <property type="entry name" value="P-loop containing nucleoside triphosphate hydrolases"/>
    <property type="match status" value="1"/>
</dbReference>
<feature type="compositionally biased region" description="Gly residues" evidence="1">
    <location>
        <begin position="820"/>
        <end position="832"/>
    </location>
</feature>
<evidence type="ECO:0000256" key="2">
    <source>
        <dbReference type="SAM" id="SignalP"/>
    </source>
</evidence>
<name>A0A226ESF3_FOLCA</name>
<reference evidence="3 4" key="1">
    <citation type="submission" date="2015-12" db="EMBL/GenBank/DDBJ databases">
        <title>The genome of Folsomia candida.</title>
        <authorList>
            <person name="Faddeeva A."/>
            <person name="Derks M.F."/>
            <person name="Anvar Y."/>
            <person name="Smit S."/>
            <person name="Van Straalen N."/>
            <person name="Roelofs D."/>
        </authorList>
    </citation>
    <scope>NUCLEOTIDE SEQUENCE [LARGE SCALE GENOMIC DNA]</scope>
    <source>
        <strain evidence="3 4">VU population</strain>
        <tissue evidence="3">Whole body</tissue>
    </source>
</reference>
<feature type="region of interest" description="Disordered" evidence="1">
    <location>
        <begin position="803"/>
        <end position="836"/>
    </location>
</feature>
<feature type="compositionally biased region" description="Gly residues" evidence="1">
    <location>
        <begin position="868"/>
        <end position="879"/>
    </location>
</feature>
<feature type="chain" id="PRO_5013008354" evidence="2">
    <location>
        <begin position="25"/>
        <end position="930"/>
    </location>
</feature>
<feature type="signal peptide" evidence="2">
    <location>
        <begin position="1"/>
        <end position="24"/>
    </location>
</feature>
<evidence type="ECO:0000313" key="3">
    <source>
        <dbReference type="EMBL" id="OXA59721.1"/>
    </source>
</evidence>
<dbReference type="OrthoDB" id="6630677at2759"/>
<feature type="compositionally biased region" description="Gly residues" evidence="1">
    <location>
        <begin position="714"/>
        <end position="723"/>
    </location>
</feature>
<gene>
    <name evidence="3" type="ORF">Fcan01_04679</name>
</gene>
<dbReference type="Proteomes" id="UP000198287">
    <property type="component" value="Unassembled WGS sequence"/>
</dbReference>
<keyword evidence="4" id="KW-1185">Reference proteome</keyword>
<evidence type="ECO:0000313" key="4">
    <source>
        <dbReference type="Proteomes" id="UP000198287"/>
    </source>
</evidence>
<proteinExistence type="predicted"/>
<evidence type="ECO:0000256" key="1">
    <source>
        <dbReference type="SAM" id="MobiDB-lite"/>
    </source>
</evidence>
<feature type="region of interest" description="Disordered" evidence="1">
    <location>
        <begin position="857"/>
        <end position="891"/>
    </location>
</feature>
<feature type="region of interest" description="Disordered" evidence="1">
    <location>
        <begin position="65"/>
        <end position="85"/>
    </location>
</feature>
<keyword evidence="2" id="KW-0732">Signal</keyword>
<dbReference type="Gene3D" id="3.40.50.300">
    <property type="entry name" value="P-loop containing nucleotide triphosphate hydrolases"/>
    <property type="match status" value="1"/>
</dbReference>
<feature type="region of interest" description="Disordered" evidence="1">
    <location>
        <begin position="712"/>
        <end position="739"/>
    </location>
</feature>